<keyword evidence="2" id="KW-0489">Methyltransferase</keyword>
<dbReference type="PANTHER" id="PTHR39963">
    <property type="entry name" value="SLL0983 PROTEIN"/>
    <property type="match status" value="1"/>
</dbReference>
<dbReference type="InterPro" id="IPR008471">
    <property type="entry name" value="MnmC-like_methylTransf"/>
</dbReference>
<dbReference type="PANTHER" id="PTHR39963:SF1">
    <property type="entry name" value="MNMC-LIKE METHYLTRANSFERASE DOMAIN-CONTAINING PROTEIN"/>
    <property type="match status" value="1"/>
</dbReference>
<dbReference type="EMBL" id="VLPL01000009">
    <property type="protein sequence ID" value="TSJ40161.1"/>
    <property type="molecule type" value="Genomic_DNA"/>
</dbReference>
<dbReference type="InterPro" id="IPR029063">
    <property type="entry name" value="SAM-dependent_MTases_sf"/>
</dbReference>
<dbReference type="GO" id="GO:0032259">
    <property type="term" value="P:methylation"/>
    <property type="evidence" value="ECO:0007669"/>
    <property type="project" value="UniProtKB-KW"/>
</dbReference>
<accession>A0A556MJT1</accession>
<reference evidence="2 3" key="1">
    <citation type="submission" date="2019-07" db="EMBL/GenBank/DDBJ databases">
        <authorList>
            <person name="Huq M.A."/>
        </authorList>
    </citation>
    <scope>NUCLEOTIDE SEQUENCE [LARGE SCALE GENOMIC DNA]</scope>
    <source>
        <strain evidence="2 3">MAH-3</strain>
    </source>
</reference>
<dbReference type="NCBIfam" id="NF033855">
    <property type="entry name" value="tRNA_MNMC2"/>
    <property type="match status" value="1"/>
</dbReference>
<sequence>MKRELVKTADGSTTIYLPEWNEHYHSSHGALQEAQHVFIKHGLNPKSEDYLTIFEMGFGTGLNALLTYFASEKRNQYIHYIALEAFPPTPEEIKGMNYVSFTRDEEAAEIFQKMHLVDWNAPREISEHFVLEKVEKQIQDLELGEGSIDLCYYDAFGPRVQPELWSAEIFRKIYNWLSPGGVLVTYCAKGQVKRDLKSVGFEVVSLPGPPGKREMTKAIKNENSSFAI</sequence>
<dbReference type="GO" id="GO:0016645">
    <property type="term" value="F:oxidoreductase activity, acting on the CH-NH group of donors"/>
    <property type="evidence" value="ECO:0007669"/>
    <property type="project" value="InterPro"/>
</dbReference>
<dbReference type="AlphaFoldDB" id="A0A556MJT1"/>
<protein>
    <submittedName>
        <fullName evidence="2">tRNA (5-methylaminomethyl-2-thiouridine)(34)-methyltransferase MnmD</fullName>
    </submittedName>
</protein>
<feature type="domain" description="MnmC-like methyltransferase" evidence="1">
    <location>
        <begin position="128"/>
        <end position="221"/>
    </location>
</feature>
<dbReference type="Proteomes" id="UP000316008">
    <property type="component" value="Unassembled WGS sequence"/>
</dbReference>
<keyword evidence="3" id="KW-1185">Reference proteome</keyword>
<comment type="caution">
    <text evidence="2">The sequence shown here is derived from an EMBL/GenBank/DDBJ whole genome shotgun (WGS) entry which is preliminary data.</text>
</comment>
<evidence type="ECO:0000313" key="2">
    <source>
        <dbReference type="EMBL" id="TSJ40161.1"/>
    </source>
</evidence>
<gene>
    <name evidence="2" type="primary">mnmD</name>
    <name evidence="2" type="ORF">FO442_16315</name>
</gene>
<dbReference type="GO" id="GO:0004808">
    <property type="term" value="F:tRNA (5-methylaminomethyl-2-thiouridylate)(34)-methyltransferase activity"/>
    <property type="evidence" value="ECO:0007669"/>
    <property type="project" value="InterPro"/>
</dbReference>
<evidence type="ECO:0000259" key="1">
    <source>
        <dbReference type="Pfam" id="PF05430"/>
    </source>
</evidence>
<dbReference type="Pfam" id="PF05430">
    <property type="entry name" value="Methyltransf_30"/>
    <property type="match status" value="1"/>
</dbReference>
<dbReference type="SUPFAM" id="SSF53335">
    <property type="entry name" value="S-adenosyl-L-methionine-dependent methyltransferases"/>
    <property type="match status" value="1"/>
</dbReference>
<dbReference type="InterPro" id="IPR047785">
    <property type="entry name" value="tRNA_MNMC2"/>
</dbReference>
<dbReference type="Gene3D" id="3.40.50.150">
    <property type="entry name" value="Vaccinia Virus protein VP39"/>
    <property type="match status" value="1"/>
</dbReference>
<proteinExistence type="predicted"/>
<organism evidence="2 3">
    <name type="scientific">Fluviicola chungangensis</name>
    <dbReference type="NCBI Taxonomy" id="2597671"/>
    <lineage>
        <taxon>Bacteria</taxon>
        <taxon>Pseudomonadati</taxon>
        <taxon>Bacteroidota</taxon>
        <taxon>Flavobacteriia</taxon>
        <taxon>Flavobacteriales</taxon>
        <taxon>Crocinitomicaceae</taxon>
        <taxon>Fluviicola</taxon>
    </lineage>
</organism>
<keyword evidence="2" id="KW-0808">Transferase</keyword>
<dbReference type="OrthoDB" id="9786494at2"/>
<dbReference type="RefSeq" id="WP_144334289.1">
    <property type="nucleotide sequence ID" value="NZ_VLPL01000009.1"/>
</dbReference>
<name>A0A556MJT1_9FLAO</name>
<evidence type="ECO:0000313" key="3">
    <source>
        <dbReference type="Proteomes" id="UP000316008"/>
    </source>
</evidence>